<proteinExistence type="predicted"/>
<protein>
    <submittedName>
        <fullName evidence="1">Uncharacterized protein</fullName>
    </submittedName>
</protein>
<accession>A0A2R5FKZ0</accession>
<gene>
    <name evidence="1" type="ORF">NIES4072_05590</name>
</gene>
<sequence length="51" mass="5962">MISSRYSLHPRQWLVAACFIALLDHFTRVDTELDLLVLPPGYTLQVQEYLQ</sequence>
<organism evidence="1 2">
    <name type="scientific">Nostoc commune NIES-4072</name>
    <dbReference type="NCBI Taxonomy" id="2005467"/>
    <lineage>
        <taxon>Bacteria</taxon>
        <taxon>Bacillati</taxon>
        <taxon>Cyanobacteriota</taxon>
        <taxon>Cyanophyceae</taxon>
        <taxon>Nostocales</taxon>
        <taxon>Nostocaceae</taxon>
        <taxon>Nostoc</taxon>
    </lineage>
</organism>
<name>A0A2R5FKZ0_NOSCO</name>
<dbReference type="AlphaFoldDB" id="A0A2R5FKZ0"/>
<keyword evidence="2" id="KW-1185">Reference proteome</keyword>
<dbReference type="Proteomes" id="UP000245124">
    <property type="component" value="Unassembled WGS sequence"/>
</dbReference>
<evidence type="ECO:0000313" key="1">
    <source>
        <dbReference type="EMBL" id="GBG16913.1"/>
    </source>
</evidence>
<reference evidence="1 2" key="1">
    <citation type="submission" date="2017-06" db="EMBL/GenBank/DDBJ databases">
        <title>Genome sequencing of cyanobaciteial culture collection at National Institute for Environmental Studies (NIES).</title>
        <authorList>
            <person name="Hirose Y."/>
            <person name="Shimura Y."/>
            <person name="Fujisawa T."/>
            <person name="Nakamura Y."/>
            <person name="Kawachi M."/>
        </authorList>
    </citation>
    <scope>NUCLEOTIDE SEQUENCE [LARGE SCALE GENOMIC DNA]</scope>
    <source>
        <strain evidence="1 2">NIES-4072</strain>
    </source>
</reference>
<comment type="caution">
    <text evidence="1">The sequence shown here is derived from an EMBL/GenBank/DDBJ whole genome shotgun (WGS) entry which is preliminary data.</text>
</comment>
<dbReference type="EMBL" id="BDUD01000001">
    <property type="protein sequence ID" value="GBG16913.1"/>
    <property type="molecule type" value="Genomic_DNA"/>
</dbReference>
<evidence type="ECO:0000313" key="2">
    <source>
        <dbReference type="Proteomes" id="UP000245124"/>
    </source>
</evidence>